<dbReference type="GO" id="GO:0051537">
    <property type="term" value="F:2 iron, 2 sulfur cluster binding"/>
    <property type="evidence" value="ECO:0007669"/>
    <property type="project" value="UniProtKB-KW"/>
</dbReference>
<dbReference type="InterPro" id="IPR036884">
    <property type="entry name" value="2Fe-2S-bd_dom_sf"/>
</dbReference>
<dbReference type="InterPro" id="IPR012675">
    <property type="entry name" value="Beta-grasp_dom_sf"/>
</dbReference>
<dbReference type="SUPFAM" id="SSF54292">
    <property type="entry name" value="2Fe-2S ferredoxin-like"/>
    <property type="match status" value="1"/>
</dbReference>
<dbReference type="PROSITE" id="PS51085">
    <property type="entry name" value="2FE2S_FER_2"/>
    <property type="match status" value="1"/>
</dbReference>
<sequence>MTGPARREITLSVNGERRSLTVAPRKLLSDALREDLILTGTHVGCEHGVCGACTVLIDGRPARSCLAFAVQMEGHEITTIEKVAEGGEFSPLQQALHDHHALQCGFCTAGIIMTFQAFLAEVPDPTEDEVRDVLSGNLCRCTGYQPIVAAILSAARVMRGEGQA</sequence>
<dbReference type="PANTHER" id="PTHR44379:SF5">
    <property type="entry name" value="OXIDOREDUCTASE WITH IRON-SULFUR SUBUNIT"/>
    <property type="match status" value="1"/>
</dbReference>
<dbReference type="Proteomes" id="UP000681356">
    <property type="component" value="Unassembled WGS sequence"/>
</dbReference>
<name>A0A8J7WJK5_9RHOB</name>
<dbReference type="InterPro" id="IPR051452">
    <property type="entry name" value="Diverse_Oxidoreductases"/>
</dbReference>
<dbReference type="PROSITE" id="PS00197">
    <property type="entry name" value="2FE2S_FER_1"/>
    <property type="match status" value="1"/>
</dbReference>
<dbReference type="GO" id="GO:0046872">
    <property type="term" value="F:metal ion binding"/>
    <property type="evidence" value="ECO:0007669"/>
    <property type="project" value="UniProtKB-KW"/>
</dbReference>
<accession>A0A8J7WJK5</accession>
<dbReference type="EMBL" id="JAGTUU010000010">
    <property type="protein sequence ID" value="MBS0126503.1"/>
    <property type="molecule type" value="Genomic_DNA"/>
</dbReference>
<dbReference type="InterPro" id="IPR001041">
    <property type="entry name" value="2Fe-2S_ferredoxin-type"/>
</dbReference>
<dbReference type="InterPro" id="IPR002888">
    <property type="entry name" value="2Fe-2S-bd"/>
</dbReference>
<dbReference type="FunFam" id="3.10.20.30:FF:000020">
    <property type="entry name" value="Xanthine dehydrogenase iron-sulfur subunit"/>
    <property type="match status" value="1"/>
</dbReference>
<dbReference type="Gene3D" id="1.10.150.120">
    <property type="entry name" value="[2Fe-2S]-binding domain"/>
    <property type="match status" value="1"/>
</dbReference>
<evidence type="ECO:0000256" key="3">
    <source>
        <dbReference type="ARBA" id="ARBA00023002"/>
    </source>
</evidence>
<dbReference type="SUPFAM" id="SSF47741">
    <property type="entry name" value="CO dehydrogenase ISP C-domain like"/>
    <property type="match status" value="1"/>
</dbReference>
<dbReference type="CDD" id="cd00207">
    <property type="entry name" value="fer2"/>
    <property type="match status" value="1"/>
</dbReference>
<dbReference type="InterPro" id="IPR036010">
    <property type="entry name" value="2Fe-2S_ferredoxin-like_sf"/>
</dbReference>
<evidence type="ECO:0000313" key="7">
    <source>
        <dbReference type="EMBL" id="MBS0126503.1"/>
    </source>
</evidence>
<dbReference type="AlphaFoldDB" id="A0A8J7WJK5"/>
<dbReference type="Pfam" id="PF00111">
    <property type="entry name" value="Fer2"/>
    <property type="match status" value="1"/>
</dbReference>
<evidence type="ECO:0000256" key="5">
    <source>
        <dbReference type="ARBA" id="ARBA00023014"/>
    </source>
</evidence>
<comment type="caution">
    <text evidence="7">The sequence shown here is derived from an EMBL/GenBank/DDBJ whole genome shotgun (WGS) entry which is preliminary data.</text>
</comment>
<keyword evidence="4" id="KW-0408">Iron</keyword>
<dbReference type="Pfam" id="PF01799">
    <property type="entry name" value="Fer2_2"/>
    <property type="match status" value="1"/>
</dbReference>
<evidence type="ECO:0000256" key="1">
    <source>
        <dbReference type="ARBA" id="ARBA00022714"/>
    </source>
</evidence>
<organism evidence="7 8">
    <name type="scientific">Thetidibacter halocola</name>
    <dbReference type="NCBI Taxonomy" id="2827239"/>
    <lineage>
        <taxon>Bacteria</taxon>
        <taxon>Pseudomonadati</taxon>
        <taxon>Pseudomonadota</taxon>
        <taxon>Alphaproteobacteria</taxon>
        <taxon>Rhodobacterales</taxon>
        <taxon>Roseobacteraceae</taxon>
        <taxon>Thetidibacter</taxon>
    </lineage>
</organism>
<evidence type="ECO:0000259" key="6">
    <source>
        <dbReference type="PROSITE" id="PS51085"/>
    </source>
</evidence>
<gene>
    <name evidence="7" type="ORF">KB874_20690</name>
</gene>
<evidence type="ECO:0000313" key="8">
    <source>
        <dbReference type="Proteomes" id="UP000681356"/>
    </source>
</evidence>
<keyword evidence="1" id="KW-0001">2Fe-2S</keyword>
<keyword evidence="8" id="KW-1185">Reference proteome</keyword>
<dbReference type="FunFam" id="1.10.150.120:FF:000003">
    <property type="entry name" value="Carbon monoxide dehydrogenase, small subunit"/>
    <property type="match status" value="1"/>
</dbReference>
<protein>
    <submittedName>
        <fullName evidence="7">(2Fe-2S)-binding protein</fullName>
    </submittedName>
</protein>
<reference evidence="7" key="1">
    <citation type="submission" date="2021-04" db="EMBL/GenBank/DDBJ databases">
        <authorList>
            <person name="Yoon J."/>
        </authorList>
    </citation>
    <scope>NUCLEOTIDE SEQUENCE</scope>
    <source>
        <strain evidence="7">KMU-90</strain>
    </source>
</reference>
<dbReference type="GO" id="GO:0016491">
    <property type="term" value="F:oxidoreductase activity"/>
    <property type="evidence" value="ECO:0007669"/>
    <property type="project" value="UniProtKB-KW"/>
</dbReference>
<keyword evidence="5" id="KW-0411">Iron-sulfur</keyword>
<feature type="domain" description="2Fe-2S ferredoxin-type" evidence="6">
    <location>
        <begin position="7"/>
        <end position="83"/>
    </location>
</feature>
<keyword evidence="2" id="KW-0479">Metal-binding</keyword>
<evidence type="ECO:0000256" key="4">
    <source>
        <dbReference type="ARBA" id="ARBA00023004"/>
    </source>
</evidence>
<proteinExistence type="predicted"/>
<dbReference type="InterPro" id="IPR006058">
    <property type="entry name" value="2Fe2S_fd_BS"/>
</dbReference>
<dbReference type="PANTHER" id="PTHR44379">
    <property type="entry name" value="OXIDOREDUCTASE WITH IRON-SULFUR SUBUNIT"/>
    <property type="match status" value="1"/>
</dbReference>
<evidence type="ECO:0000256" key="2">
    <source>
        <dbReference type="ARBA" id="ARBA00022723"/>
    </source>
</evidence>
<keyword evidence="3" id="KW-0560">Oxidoreductase</keyword>
<dbReference type="Gene3D" id="3.10.20.30">
    <property type="match status" value="1"/>
</dbReference>
<dbReference type="RefSeq" id="WP_212538465.1">
    <property type="nucleotide sequence ID" value="NZ_JAGTUU010000010.1"/>
</dbReference>